<gene>
    <name evidence="4" type="ORF">GSI_05583</name>
</gene>
<evidence type="ECO:0000259" key="3">
    <source>
        <dbReference type="Pfam" id="PF20152"/>
    </source>
</evidence>
<keyword evidence="2" id="KW-0472">Membrane</keyword>
<feature type="transmembrane region" description="Helical" evidence="2">
    <location>
        <begin position="257"/>
        <end position="278"/>
    </location>
</feature>
<proteinExistence type="predicted"/>
<feature type="transmembrane region" description="Helical" evidence="2">
    <location>
        <begin position="139"/>
        <end position="163"/>
    </location>
</feature>
<protein>
    <recommendedName>
        <fullName evidence="3">DUF6534 domain-containing protein</fullName>
    </recommendedName>
</protein>
<evidence type="ECO:0000313" key="5">
    <source>
        <dbReference type="Proteomes" id="UP000230002"/>
    </source>
</evidence>
<dbReference type="PANTHER" id="PTHR40465:SF1">
    <property type="entry name" value="DUF6534 DOMAIN-CONTAINING PROTEIN"/>
    <property type="match status" value="1"/>
</dbReference>
<feature type="transmembrane region" description="Helical" evidence="2">
    <location>
        <begin position="65"/>
        <end position="88"/>
    </location>
</feature>
<dbReference type="InterPro" id="IPR045339">
    <property type="entry name" value="DUF6534"/>
</dbReference>
<reference evidence="4 5" key="1">
    <citation type="journal article" date="2015" name="Sci. Rep.">
        <title>Chromosome-level genome map provides insights into diverse defense mechanisms in the medicinal fungus Ganoderma sinense.</title>
        <authorList>
            <person name="Zhu Y."/>
            <person name="Xu J."/>
            <person name="Sun C."/>
            <person name="Zhou S."/>
            <person name="Xu H."/>
            <person name="Nelson D.R."/>
            <person name="Qian J."/>
            <person name="Song J."/>
            <person name="Luo H."/>
            <person name="Xiang L."/>
            <person name="Li Y."/>
            <person name="Xu Z."/>
            <person name="Ji A."/>
            <person name="Wang L."/>
            <person name="Lu S."/>
            <person name="Hayward A."/>
            <person name="Sun W."/>
            <person name="Li X."/>
            <person name="Schwartz D.C."/>
            <person name="Wang Y."/>
            <person name="Chen S."/>
        </authorList>
    </citation>
    <scope>NUCLEOTIDE SEQUENCE [LARGE SCALE GENOMIC DNA]</scope>
    <source>
        <strain evidence="4 5">ZZ0214-1</strain>
    </source>
</reference>
<evidence type="ECO:0000256" key="1">
    <source>
        <dbReference type="SAM" id="MobiDB-lite"/>
    </source>
</evidence>
<dbReference type="Proteomes" id="UP000230002">
    <property type="component" value="Unassembled WGS sequence"/>
</dbReference>
<dbReference type="STRING" id="1077348.A0A2G8SF61"/>
<accession>A0A2G8SF61</accession>
<dbReference type="Pfam" id="PF20152">
    <property type="entry name" value="DUF6534"/>
    <property type="match status" value="1"/>
</dbReference>
<name>A0A2G8SF61_9APHY</name>
<dbReference type="OrthoDB" id="2739927at2759"/>
<dbReference type="AlphaFoldDB" id="A0A2G8SF61"/>
<organism evidence="4 5">
    <name type="scientific">Ganoderma sinense ZZ0214-1</name>
    <dbReference type="NCBI Taxonomy" id="1077348"/>
    <lineage>
        <taxon>Eukaryota</taxon>
        <taxon>Fungi</taxon>
        <taxon>Dikarya</taxon>
        <taxon>Basidiomycota</taxon>
        <taxon>Agaricomycotina</taxon>
        <taxon>Agaricomycetes</taxon>
        <taxon>Polyporales</taxon>
        <taxon>Polyporaceae</taxon>
        <taxon>Ganoderma</taxon>
    </lineage>
</organism>
<feature type="transmembrane region" description="Helical" evidence="2">
    <location>
        <begin position="108"/>
        <end position="127"/>
    </location>
</feature>
<dbReference type="PANTHER" id="PTHR40465">
    <property type="entry name" value="CHROMOSOME 1, WHOLE GENOME SHOTGUN SEQUENCE"/>
    <property type="match status" value="1"/>
</dbReference>
<feature type="transmembrane region" description="Helical" evidence="2">
    <location>
        <begin position="223"/>
        <end position="245"/>
    </location>
</feature>
<feature type="region of interest" description="Disordered" evidence="1">
    <location>
        <begin position="333"/>
        <end position="352"/>
    </location>
</feature>
<dbReference type="EMBL" id="AYKW01000011">
    <property type="protein sequence ID" value="PIL32337.1"/>
    <property type="molecule type" value="Genomic_DNA"/>
</dbReference>
<comment type="caution">
    <text evidence="4">The sequence shown here is derived from an EMBL/GenBank/DDBJ whole genome shotgun (WGS) entry which is preliminary data.</text>
</comment>
<keyword evidence="5" id="KW-1185">Reference proteome</keyword>
<feature type="transmembrane region" description="Helical" evidence="2">
    <location>
        <begin position="183"/>
        <end position="211"/>
    </location>
</feature>
<feature type="transmembrane region" description="Helical" evidence="2">
    <location>
        <begin position="27"/>
        <end position="45"/>
    </location>
</feature>
<evidence type="ECO:0000256" key="2">
    <source>
        <dbReference type="SAM" id="Phobius"/>
    </source>
</evidence>
<keyword evidence="2" id="KW-0812">Transmembrane</keyword>
<sequence>MSSGTNGTTAAADPLASFPQIPMANTMGAWLLGSVGATVFLNGLLFHQMYQYFREYSSDRRLLKVWVVSTVIFETFISALTLHIAYFYMVEKYWEPTYFFLQKPVWSFNLLPCTAPMAALVSQTFFVRRVWLFAPQFKIIVAIAFILNVSNVAFFAGLAVKLFESTSFTDGLRWSANTASSRFVLQWLASVGASMQMTGDIILTFTLIYVLRKSRTGVKGTDSMLEVLIAYAISTGALNSVVHILNVAFSIAWPSNFIYAALSCILTKLYANTFLVALNTRHSLNSSMVENETMNFRTLSALRARASHPSMPGLRHASAPTAIELKVHQEVTTDYDRDESDDAKEQIPSSMA</sequence>
<feature type="domain" description="DUF6534" evidence="3">
    <location>
        <begin position="197"/>
        <end position="283"/>
    </location>
</feature>
<keyword evidence="2" id="KW-1133">Transmembrane helix</keyword>
<evidence type="ECO:0000313" key="4">
    <source>
        <dbReference type="EMBL" id="PIL32337.1"/>
    </source>
</evidence>